<comment type="caution">
    <text evidence="2">The sequence shown here is derived from an EMBL/GenBank/DDBJ whole genome shotgun (WGS) entry which is preliminary data.</text>
</comment>
<proteinExistence type="predicted"/>
<protein>
    <submittedName>
        <fullName evidence="2">Uncharacterized protein</fullName>
    </submittedName>
</protein>
<gene>
    <name evidence="2" type="ORF">F2P81_007132</name>
</gene>
<organism evidence="2 3">
    <name type="scientific">Scophthalmus maximus</name>
    <name type="common">Turbot</name>
    <name type="synonym">Psetta maxima</name>
    <dbReference type="NCBI Taxonomy" id="52904"/>
    <lineage>
        <taxon>Eukaryota</taxon>
        <taxon>Metazoa</taxon>
        <taxon>Chordata</taxon>
        <taxon>Craniata</taxon>
        <taxon>Vertebrata</taxon>
        <taxon>Euteleostomi</taxon>
        <taxon>Actinopterygii</taxon>
        <taxon>Neopterygii</taxon>
        <taxon>Teleostei</taxon>
        <taxon>Neoteleostei</taxon>
        <taxon>Acanthomorphata</taxon>
        <taxon>Carangaria</taxon>
        <taxon>Pleuronectiformes</taxon>
        <taxon>Pleuronectoidei</taxon>
        <taxon>Scophthalmidae</taxon>
        <taxon>Scophthalmus</taxon>
    </lineage>
</organism>
<accession>A0A6A4TDH9</accession>
<sequence>MVGIPSANRAGTTVHLLLKRRTELQCKTEVRLQVSRYILADYVVVTQNNRVKKCAGDPASTGDGRHEVHGNTDFPLPTAAIQCDKRRHRSAKKTQLFPIN</sequence>
<reference evidence="2 3" key="1">
    <citation type="submission" date="2019-06" db="EMBL/GenBank/DDBJ databases">
        <title>Draft genomes of female and male turbot (Scophthalmus maximus).</title>
        <authorList>
            <person name="Xu H."/>
            <person name="Xu X.-W."/>
            <person name="Shao C."/>
            <person name="Chen S."/>
        </authorList>
    </citation>
    <scope>NUCLEOTIDE SEQUENCE [LARGE SCALE GENOMIC DNA]</scope>
    <source>
        <strain evidence="2">Ysfricsl-2016a</strain>
        <tissue evidence="2">Blood</tissue>
    </source>
</reference>
<dbReference type="EMBL" id="VEVO01000006">
    <property type="protein sequence ID" value="KAF0041234.1"/>
    <property type="molecule type" value="Genomic_DNA"/>
</dbReference>
<dbReference type="Proteomes" id="UP000438429">
    <property type="component" value="Unassembled WGS sequence"/>
</dbReference>
<dbReference type="AlphaFoldDB" id="A0A6A4TDH9"/>
<evidence type="ECO:0000313" key="3">
    <source>
        <dbReference type="Proteomes" id="UP000438429"/>
    </source>
</evidence>
<evidence type="ECO:0000256" key="1">
    <source>
        <dbReference type="SAM" id="MobiDB-lite"/>
    </source>
</evidence>
<evidence type="ECO:0000313" key="2">
    <source>
        <dbReference type="EMBL" id="KAF0041234.1"/>
    </source>
</evidence>
<feature type="region of interest" description="Disordered" evidence="1">
    <location>
        <begin position="55"/>
        <end position="76"/>
    </location>
</feature>
<name>A0A6A4TDH9_SCOMX</name>